<accession>A0A6C0HIK1</accession>
<sequence>MDLEQSNHFLIQKLEKNEPFLITRLGIGAETIVTYLTAHNLNIDDRLLRTLQNNAGILCEDYQQIREYSIKYETSLKHSTALAKWDGDMCGLSQYQEYFIRKYDLQCVTTTVLEPFYCIESNLIPWSHSLFGKKVLIINPFTESFQLQINAGFQMYKDPNKKIFLDGQEFVFYKSYQTSGSNKIHKNWIETFELMCKDIEKLDFDIALVGCGGYGHPLCDFIFTKMNKSAIYVGGGLQLLFGVMGNRWVNLPFWKELVDKNGSKFIRPNATEQILNQTRIENGCYW</sequence>
<protein>
    <submittedName>
        <fullName evidence="1">Uncharacterized protein</fullName>
    </submittedName>
</protein>
<name>A0A6C0HIK1_9ZZZZ</name>
<dbReference type="EMBL" id="MN739966">
    <property type="protein sequence ID" value="QHT80190.1"/>
    <property type="molecule type" value="Genomic_DNA"/>
</dbReference>
<organism evidence="1">
    <name type="scientific">viral metagenome</name>
    <dbReference type="NCBI Taxonomy" id="1070528"/>
    <lineage>
        <taxon>unclassified sequences</taxon>
        <taxon>metagenomes</taxon>
        <taxon>organismal metagenomes</taxon>
    </lineage>
</organism>
<evidence type="ECO:0000313" key="1">
    <source>
        <dbReference type="EMBL" id="QHT80190.1"/>
    </source>
</evidence>
<proteinExistence type="predicted"/>
<reference evidence="1" key="1">
    <citation type="journal article" date="2020" name="Nature">
        <title>Giant virus diversity and host interactions through global metagenomics.</title>
        <authorList>
            <person name="Schulz F."/>
            <person name="Roux S."/>
            <person name="Paez-Espino D."/>
            <person name="Jungbluth S."/>
            <person name="Walsh D.A."/>
            <person name="Denef V.J."/>
            <person name="McMahon K.D."/>
            <person name="Konstantinidis K.T."/>
            <person name="Eloe-Fadrosh E.A."/>
            <person name="Kyrpides N.C."/>
            <person name="Woyke T."/>
        </authorList>
    </citation>
    <scope>NUCLEOTIDE SEQUENCE</scope>
    <source>
        <strain evidence="1">GVMAG-M-3300023184-120</strain>
    </source>
</reference>
<dbReference type="AlphaFoldDB" id="A0A6C0HIK1"/>